<keyword evidence="7" id="KW-1185">Reference proteome</keyword>
<dbReference type="OrthoDB" id="9802039at2"/>
<evidence type="ECO:0000256" key="2">
    <source>
        <dbReference type="ARBA" id="ARBA00023015"/>
    </source>
</evidence>
<keyword evidence="2" id="KW-0805">Transcription regulation</keyword>
<evidence type="ECO:0000256" key="1">
    <source>
        <dbReference type="ARBA" id="ARBA00022491"/>
    </source>
</evidence>
<evidence type="ECO:0000256" key="4">
    <source>
        <dbReference type="ARBA" id="ARBA00023163"/>
    </source>
</evidence>
<organism evidence="6 7">
    <name type="scientific">Amycolatopsis suaedae</name>
    <dbReference type="NCBI Taxonomy" id="2510978"/>
    <lineage>
        <taxon>Bacteria</taxon>
        <taxon>Bacillati</taxon>
        <taxon>Actinomycetota</taxon>
        <taxon>Actinomycetes</taxon>
        <taxon>Pseudonocardiales</taxon>
        <taxon>Pseudonocardiaceae</taxon>
        <taxon>Amycolatopsis</taxon>
    </lineage>
</organism>
<accession>A0A4Q7J1B1</accession>
<sequence length="155" mass="17272">MDTLVPVREVADHFGLAISTLHYWERRGLVTPYRRSGQRFYDTEQLYRVAVIKLWRQTGMLSLDRIARLLTSGDGWRATVAAQLAEIEAERARLDAAHGYLSRLATCRYAENVEHCPEFRAGVELPGRAQRRGMATAATTAAAARQQAEAANAAV</sequence>
<dbReference type="CDD" id="cd00592">
    <property type="entry name" value="HTH_MerR-like"/>
    <property type="match status" value="1"/>
</dbReference>
<evidence type="ECO:0000313" key="7">
    <source>
        <dbReference type="Proteomes" id="UP000292003"/>
    </source>
</evidence>
<keyword evidence="4" id="KW-0804">Transcription</keyword>
<dbReference type="Pfam" id="PF13411">
    <property type="entry name" value="MerR_1"/>
    <property type="match status" value="1"/>
</dbReference>
<evidence type="ECO:0000313" key="6">
    <source>
        <dbReference type="EMBL" id="RZQ61180.1"/>
    </source>
</evidence>
<gene>
    <name evidence="6" type="ORF">EWH70_25210</name>
</gene>
<dbReference type="RefSeq" id="WP_130477994.1">
    <property type="nucleotide sequence ID" value="NZ_SFCC01000013.1"/>
</dbReference>
<dbReference type="EMBL" id="SFCC01000013">
    <property type="protein sequence ID" value="RZQ61180.1"/>
    <property type="molecule type" value="Genomic_DNA"/>
</dbReference>
<feature type="domain" description="HTH merR-type" evidence="5">
    <location>
        <begin position="4"/>
        <end position="72"/>
    </location>
</feature>
<dbReference type="PROSITE" id="PS50937">
    <property type="entry name" value="HTH_MERR_2"/>
    <property type="match status" value="1"/>
</dbReference>
<proteinExistence type="predicted"/>
<dbReference type="InterPro" id="IPR009061">
    <property type="entry name" value="DNA-bd_dom_put_sf"/>
</dbReference>
<dbReference type="Gene3D" id="1.10.1660.10">
    <property type="match status" value="1"/>
</dbReference>
<protein>
    <submittedName>
        <fullName evidence="6">MerR family transcriptional regulator</fullName>
    </submittedName>
</protein>
<dbReference type="InterPro" id="IPR000551">
    <property type="entry name" value="MerR-type_HTH_dom"/>
</dbReference>
<dbReference type="PANTHER" id="PTHR30204">
    <property type="entry name" value="REDOX-CYCLING DRUG-SENSING TRANSCRIPTIONAL ACTIVATOR SOXR"/>
    <property type="match status" value="1"/>
</dbReference>
<dbReference type="PANTHER" id="PTHR30204:SF69">
    <property type="entry name" value="MERR-FAMILY TRANSCRIPTIONAL REGULATOR"/>
    <property type="match status" value="1"/>
</dbReference>
<comment type="caution">
    <text evidence="6">The sequence shown here is derived from an EMBL/GenBank/DDBJ whole genome shotgun (WGS) entry which is preliminary data.</text>
</comment>
<keyword evidence="1" id="KW-0678">Repressor</keyword>
<name>A0A4Q7J1B1_9PSEU</name>
<dbReference type="InterPro" id="IPR047057">
    <property type="entry name" value="MerR_fam"/>
</dbReference>
<dbReference type="SUPFAM" id="SSF46955">
    <property type="entry name" value="Putative DNA-binding domain"/>
    <property type="match status" value="1"/>
</dbReference>
<dbReference type="GO" id="GO:0003700">
    <property type="term" value="F:DNA-binding transcription factor activity"/>
    <property type="evidence" value="ECO:0007669"/>
    <property type="project" value="InterPro"/>
</dbReference>
<evidence type="ECO:0000256" key="3">
    <source>
        <dbReference type="ARBA" id="ARBA00023125"/>
    </source>
</evidence>
<dbReference type="SMART" id="SM00422">
    <property type="entry name" value="HTH_MERR"/>
    <property type="match status" value="1"/>
</dbReference>
<evidence type="ECO:0000259" key="5">
    <source>
        <dbReference type="PROSITE" id="PS50937"/>
    </source>
</evidence>
<reference evidence="6 7" key="1">
    <citation type="submission" date="2019-02" db="EMBL/GenBank/DDBJ databases">
        <title>Draft genome sequence of Amycolatopsis sp. 8-3EHSu isolated from roots of Suaeda maritima.</title>
        <authorList>
            <person name="Duangmal K."/>
            <person name="Chantavorakit T."/>
        </authorList>
    </citation>
    <scope>NUCLEOTIDE SEQUENCE [LARGE SCALE GENOMIC DNA]</scope>
    <source>
        <strain evidence="6 7">8-3EHSu</strain>
    </source>
</reference>
<dbReference type="Proteomes" id="UP000292003">
    <property type="component" value="Unassembled WGS sequence"/>
</dbReference>
<dbReference type="AlphaFoldDB" id="A0A4Q7J1B1"/>
<dbReference type="GO" id="GO:0003677">
    <property type="term" value="F:DNA binding"/>
    <property type="evidence" value="ECO:0007669"/>
    <property type="project" value="UniProtKB-KW"/>
</dbReference>
<keyword evidence="3" id="KW-0238">DNA-binding</keyword>